<evidence type="ECO:0000256" key="4">
    <source>
        <dbReference type="ARBA" id="ARBA00001946"/>
    </source>
</evidence>
<dbReference type="GO" id="GO:0003941">
    <property type="term" value="F:L-serine ammonia-lyase activity"/>
    <property type="evidence" value="ECO:0007669"/>
    <property type="project" value="UniProtKB-EC"/>
</dbReference>
<dbReference type="PANTHER" id="PTHR43050">
    <property type="entry name" value="SERINE / THREONINE RACEMASE FAMILY MEMBER"/>
    <property type="match status" value="1"/>
</dbReference>
<comment type="similarity">
    <text evidence="5">Belongs to the serine/threonine dehydratase family.</text>
</comment>
<dbReference type="GO" id="GO:0008721">
    <property type="term" value="F:D-serine ammonia-lyase activity"/>
    <property type="evidence" value="ECO:0007669"/>
    <property type="project" value="UniProtKB-EC"/>
</dbReference>
<dbReference type="EC" id="5.1.1.18" evidence="16"/>
<evidence type="ECO:0000313" key="23">
    <source>
        <dbReference type="WBParaSite" id="L893_g28084.t1"/>
    </source>
</evidence>
<dbReference type="Proteomes" id="UP000095287">
    <property type="component" value="Unplaced"/>
</dbReference>
<dbReference type="AlphaFoldDB" id="A0A1I7ZP11"/>
<proteinExistence type="inferred from homology"/>
<dbReference type="EC" id="4.3.1.18" evidence="15"/>
<dbReference type="GO" id="GO:0070179">
    <property type="term" value="P:D-serine biosynthetic process"/>
    <property type="evidence" value="ECO:0007669"/>
    <property type="project" value="TreeGrafter"/>
</dbReference>
<dbReference type="InterPro" id="IPR036052">
    <property type="entry name" value="TrpB-like_PALP_sf"/>
</dbReference>
<dbReference type="GO" id="GO:0006563">
    <property type="term" value="P:L-serine metabolic process"/>
    <property type="evidence" value="ECO:0007669"/>
    <property type="project" value="UniProtKB-ARBA"/>
</dbReference>
<comment type="cofactor">
    <cofactor evidence="4">
        <name>Mg(2+)</name>
        <dbReference type="ChEBI" id="CHEBI:18420"/>
    </cofactor>
</comment>
<evidence type="ECO:0000256" key="3">
    <source>
        <dbReference type="ARBA" id="ARBA00001936"/>
    </source>
</evidence>
<comment type="cofactor">
    <cofactor evidence="3">
        <name>Mn(2+)</name>
        <dbReference type="ChEBI" id="CHEBI:29035"/>
    </cofactor>
</comment>
<comment type="catalytic activity">
    <reaction evidence="12">
        <text>D-serine = pyruvate + NH4(+)</text>
        <dbReference type="Rhea" id="RHEA:13977"/>
        <dbReference type="ChEBI" id="CHEBI:15361"/>
        <dbReference type="ChEBI" id="CHEBI:28938"/>
        <dbReference type="ChEBI" id="CHEBI:35247"/>
        <dbReference type="EC" id="4.3.1.18"/>
    </reaction>
</comment>
<dbReference type="EC" id="4.3.1.17" evidence="6"/>
<evidence type="ECO:0000256" key="11">
    <source>
        <dbReference type="ARBA" id="ARBA00049406"/>
    </source>
</evidence>
<organism evidence="22 23">
    <name type="scientific">Steinernema glaseri</name>
    <dbReference type="NCBI Taxonomy" id="37863"/>
    <lineage>
        <taxon>Eukaryota</taxon>
        <taxon>Metazoa</taxon>
        <taxon>Ecdysozoa</taxon>
        <taxon>Nematoda</taxon>
        <taxon>Chromadorea</taxon>
        <taxon>Rhabditida</taxon>
        <taxon>Tylenchina</taxon>
        <taxon>Panagrolaimomorpha</taxon>
        <taxon>Strongyloidoidea</taxon>
        <taxon>Steinernematidae</taxon>
        <taxon>Steinernema</taxon>
    </lineage>
</organism>
<evidence type="ECO:0000256" key="6">
    <source>
        <dbReference type="ARBA" id="ARBA00012093"/>
    </source>
</evidence>
<comment type="cofactor">
    <cofactor evidence="1">
        <name>Ca(2+)</name>
        <dbReference type="ChEBI" id="CHEBI:29108"/>
    </cofactor>
</comment>
<evidence type="ECO:0000256" key="15">
    <source>
        <dbReference type="ARBA" id="ARBA00066349"/>
    </source>
</evidence>
<keyword evidence="9" id="KW-0456">Lyase</keyword>
<dbReference type="Pfam" id="PF00291">
    <property type="entry name" value="PALP"/>
    <property type="match status" value="1"/>
</dbReference>
<protein>
    <recommendedName>
        <fullName evidence="17">Serine racemase</fullName>
        <ecNumber evidence="6">4.3.1.17</ecNumber>
        <ecNumber evidence="15">4.3.1.18</ecNumber>
        <ecNumber evidence="16">5.1.1.18</ecNumber>
    </recommendedName>
    <alternativeName>
        <fullName evidence="18">D-serine ammonia-lyase</fullName>
    </alternativeName>
    <alternativeName>
        <fullName evidence="20">D-serine dehydratase</fullName>
    </alternativeName>
    <alternativeName>
        <fullName evidence="19">L-serine ammonia-lyase</fullName>
    </alternativeName>
    <alternativeName>
        <fullName evidence="10">L-serine dehydratase</fullName>
    </alternativeName>
</protein>
<evidence type="ECO:0000259" key="21">
    <source>
        <dbReference type="Pfam" id="PF00291"/>
    </source>
</evidence>
<dbReference type="PROSITE" id="PS00165">
    <property type="entry name" value="DEHYDRATASE_SER_THR"/>
    <property type="match status" value="1"/>
</dbReference>
<accession>A0A1I7ZP11</accession>
<evidence type="ECO:0000256" key="12">
    <source>
        <dbReference type="ARBA" id="ARBA00050422"/>
    </source>
</evidence>
<evidence type="ECO:0000256" key="18">
    <source>
        <dbReference type="ARBA" id="ARBA00076108"/>
    </source>
</evidence>
<evidence type="ECO:0000256" key="13">
    <source>
        <dbReference type="ARBA" id="ARBA00051769"/>
    </source>
</evidence>
<comment type="cofactor">
    <cofactor evidence="2">
        <name>pyridoxal 5'-phosphate</name>
        <dbReference type="ChEBI" id="CHEBI:597326"/>
    </cofactor>
</comment>
<evidence type="ECO:0000256" key="16">
    <source>
        <dbReference type="ARBA" id="ARBA00066592"/>
    </source>
</evidence>
<comment type="function">
    <text evidence="14">Catalyzes the synthesis of D-serine from L-serine. D-serine is a key coagonist with glutamate at NMDA receptors. Has dehydratase activity towards both L-serine and D-serine.</text>
</comment>
<reference evidence="23" key="1">
    <citation type="submission" date="2016-11" db="UniProtKB">
        <authorList>
            <consortium name="WormBaseParasite"/>
        </authorList>
    </citation>
    <scope>IDENTIFICATION</scope>
</reference>
<dbReference type="WBParaSite" id="L893_g28084.t1">
    <property type="protein sequence ID" value="L893_g28084.t1"/>
    <property type="gene ID" value="L893_g28084"/>
</dbReference>
<evidence type="ECO:0000256" key="9">
    <source>
        <dbReference type="ARBA" id="ARBA00023239"/>
    </source>
</evidence>
<dbReference type="GO" id="GO:0030170">
    <property type="term" value="F:pyridoxal phosphate binding"/>
    <property type="evidence" value="ECO:0007669"/>
    <property type="project" value="InterPro"/>
</dbReference>
<evidence type="ECO:0000256" key="17">
    <source>
        <dbReference type="ARBA" id="ARBA00070760"/>
    </source>
</evidence>
<comment type="catalytic activity">
    <reaction evidence="11">
        <text>L-serine = pyruvate + NH4(+)</text>
        <dbReference type="Rhea" id="RHEA:19169"/>
        <dbReference type="ChEBI" id="CHEBI:15361"/>
        <dbReference type="ChEBI" id="CHEBI:28938"/>
        <dbReference type="ChEBI" id="CHEBI:33384"/>
        <dbReference type="EC" id="4.3.1.17"/>
    </reaction>
</comment>
<dbReference type="InterPro" id="IPR001926">
    <property type="entry name" value="TrpB-like_PALP"/>
</dbReference>
<dbReference type="GO" id="GO:0030378">
    <property type="term" value="F:serine racemase activity"/>
    <property type="evidence" value="ECO:0007669"/>
    <property type="project" value="UniProtKB-EC"/>
</dbReference>
<dbReference type="CDD" id="cd01562">
    <property type="entry name" value="Thr-dehyd"/>
    <property type="match status" value="1"/>
</dbReference>
<dbReference type="Gene3D" id="3.40.50.1100">
    <property type="match status" value="2"/>
</dbReference>
<dbReference type="InterPro" id="IPR000634">
    <property type="entry name" value="Ser/Thr_deHydtase_PyrdxlP-BS"/>
</dbReference>
<keyword evidence="7" id="KW-0460">Magnesium</keyword>
<evidence type="ECO:0000313" key="22">
    <source>
        <dbReference type="Proteomes" id="UP000095287"/>
    </source>
</evidence>
<comment type="catalytic activity">
    <reaction evidence="13">
        <text>L-serine = D-serine</text>
        <dbReference type="Rhea" id="RHEA:10980"/>
        <dbReference type="ChEBI" id="CHEBI:33384"/>
        <dbReference type="ChEBI" id="CHEBI:35247"/>
        <dbReference type="EC" id="5.1.1.18"/>
    </reaction>
</comment>
<evidence type="ECO:0000256" key="8">
    <source>
        <dbReference type="ARBA" id="ARBA00022898"/>
    </source>
</evidence>
<dbReference type="SUPFAM" id="SSF53686">
    <property type="entry name" value="Tryptophan synthase beta subunit-like PLP-dependent enzymes"/>
    <property type="match status" value="1"/>
</dbReference>
<evidence type="ECO:0000256" key="5">
    <source>
        <dbReference type="ARBA" id="ARBA00010869"/>
    </source>
</evidence>
<feature type="domain" description="Tryptophan synthase beta chain-like PALP" evidence="21">
    <location>
        <begin position="15"/>
        <end position="306"/>
    </location>
</feature>
<evidence type="ECO:0000256" key="7">
    <source>
        <dbReference type="ARBA" id="ARBA00022842"/>
    </source>
</evidence>
<evidence type="ECO:0000256" key="19">
    <source>
        <dbReference type="ARBA" id="ARBA00081060"/>
    </source>
</evidence>
<dbReference type="GO" id="GO:0000287">
    <property type="term" value="F:magnesium ion binding"/>
    <property type="evidence" value="ECO:0007669"/>
    <property type="project" value="TreeGrafter"/>
</dbReference>
<dbReference type="GO" id="GO:0005524">
    <property type="term" value="F:ATP binding"/>
    <property type="evidence" value="ECO:0007669"/>
    <property type="project" value="TreeGrafter"/>
</dbReference>
<sequence length="319" mass="34318">MFDKLNVEDAQERIRPFVNATPVLTSSYLNDLTGKNLYFKCENFQKTGSFKARGALNAILKARSSGHVTGVIAHSGGNHGQAVAWAAKQIGVPCVVVSPSTTPKTKVDAMRDYGAEMVITEPTMTAMVETSARLAKERGYTFIDPMNDYDVMSGQGTVAKEFLEQVDGLEAVLIATGGGGLASGVAGYVKAQKPACKVFCVEPAGKDLQRSFEAGRRLTEYGKLIDTVADGCRPLAVGDKCFDVLLRSAEHTVFPVTDEEILEAMKLILQRMKLVVEPSAALGLAAILKYKDALKDYHNIGLVLCGGNVDLTQNLGKHE</sequence>
<dbReference type="GO" id="GO:0018114">
    <property type="term" value="F:threonine racemase activity"/>
    <property type="evidence" value="ECO:0007669"/>
    <property type="project" value="TreeGrafter"/>
</dbReference>
<evidence type="ECO:0000256" key="20">
    <source>
        <dbReference type="ARBA" id="ARBA00081761"/>
    </source>
</evidence>
<dbReference type="FunFam" id="3.40.50.1100:FF:000041">
    <property type="entry name" value="Threonine ammonia-lyase, variant"/>
    <property type="match status" value="1"/>
</dbReference>
<evidence type="ECO:0000256" key="1">
    <source>
        <dbReference type="ARBA" id="ARBA00001913"/>
    </source>
</evidence>
<name>A0A1I7ZP11_9BILA</name>
<keyword evidence="22" id="KW-1185">Reference proteome</keyword>
<evidence type="ECO:0000256" key="2">
    <source>
        <dbReference type="ARBA" id="ARBA00001933"/>
    </source>
</evidence>
<evidence type="ECO:0000256" key="10">
    <source>
        <dbReference type="ARBA" id="ARBA00031418"/>
    </source>
</evidence>
<keyword evidence="8" id="KW-0663">Pyridoxal phosphate</keyword>
<evidence type="ECO:0000256" key="14">
    <source>
        <dbReference type="ARBA" id="ARBA00056426"/>
    </source>
</evidence>
<dbReference type="PANTHER" id="PTHR43050:SF1">
    <property type="entry name" value="SERINE RACEMASE"/>
    <property type="match status" value="1"/>
</dbReference>